<accession>A0A6J4VWM5</accession>
<reference evidence="5" key="1">
    <citation type="submission" date="2020-02" db="EMBL/GenBank/DDBJ databases">
        <authorList>
            <person name="Meier V. D."/>
        </authorList>
    </citation>
    <scope>NUCLEOTIDE SEQUENCE</scope>
    <source>
        <strain evidence="5">AVDCRST_MAG18</strain>
    </source>
</reference>
<dbReference type="GO" id="GO:0003677">
    <property type="term" value="F:DNA binding"/>
    <property type="evidence" value="ECO:0007669"/>
    <property type="project" value="UniProtKB-KW"/>
</dbReference>
<keyword evidence="1" id="KW-0805">Transcription regulation</keyword>
<evidence type="ECO:0000256" key="3">
    <source>
        <dbReference type="ARBA" id="ARBA00023163"/>
    </source>
</evidence>
<keyword evidence="3" id="KW-0804">Transcription</keyword>
<evidence type="ECO:0000313" key="5">
    <source>
        <dbReference type="EMBL" id="CAA9590574.1"/>
    </source>
</evidence>
<evidence type="ECO:0000256" key="2">
    <source>
        <dbReference type="ARBA" id="ARBA00023125"/>
    </source>
</evidence>
<keyword evidence="2" id="KW-0238">DNA-binding</keyword>
<dbReference type="AlphaFoldDB" id="A0A6J4VWM5"/>
<dbReference type="EMBL" id="CADCWN010000409">
    <property type="protein sequence ID" value="CAA9590574.1"/>
    <property type="molecule type" value="Genomic_DNA"/>
</dbReference>
<dbReference type="InterPro" id="IPR036388">
    <property type="entry name" value="WH-like_DNA-bd_sf"/>
</dbReference>
<protein>
    <recommendedName>
        <fullName evidence="4">HTH marR-type domain-containing protein</fullName>
    </recommendedName>
</protein>
<dbReference type="InterPro" id="IPR052362">
    <property type="entry name" value="HTH-GbsR_regulator"/>
</dbReference>
<dbReference type="Gene3D" id="1.10.10.10">
    <property type="entry name" value="Winged helix-like DNA-binding domain superfamily/Winged helix DNA-binding domain"/>
    <property type="match status" value="1"/>
</dbReference>
<feature type="domain" description="HTH marR-type" evidence="4">
    <location>
        <begin position="43"/>
        <end position="91"/>
    </location>
</feature>
<dbReference type="GO" id="GO:0003700">
    <property type="term" value="F:DNA-binding transcription factor activity"/>
    <property type="evidence" value="ECO:0007669"/>
    <property type="project" value="InterPro"/>
</dbReference>
<dbReference type="PANTHER" id="PTHR38465:SF1">
    <property type="entry name" value="HTH-TYPE TRANSCRIPTIONAL REGULATOR MJ1563-RELATED"/>
    <property type="match status" value="1"/>
</dbReference>
<dbReference type="InterPro" id="IPR036390">
    <property type="entry name" value="WH_DNA-bd_sf"/>
</dbReference>
<evidence type="ECO:0000256" key="1">
    <source>
        <dbReference type="ARBA" id="ARBA00023015"/>
    </source>
</evidence>
<gene>
    <name evidence="5" type="ORF">AVDCRST_MAG18-5070</name>
</gene>
<sequence>MAISSQTGGTALKREIEDRVLKEWAELATAWGVSPVLGRIHGLLILSGQPMTAEEICERLQISRASASVQLNAILDWGLARRLFVPGDRRQYYQGDQDHWSWFRRAAIVRKRREFDPVVDRLGEALTAARAAVQGDAELAEFSDRLASLHRFVSELFRGVGLVLEEEEALLHYLLSLSPQDLDELREILRLALGRADDIAATSASQNGASQ</sequence>
<dbReference type="InterPro" id="IPR000835">
    <property type="entry name" value="HTH_MarR-typ"/>
</dbReference>
<evidence type="ECO:0000259" key="4">
    <source>
        <dbReference type="Pfam" id="PF12802"/>
    </source>
</evidence>
<dbReference type="Pfam" id="PF12802">
    <property type="entry name" value="MarR_2"/>
    <property type="match status" value="1"/>
</dbReference>
<name>A0A6J4VWM5_9BACT</name>
<dbReference type="PANTHER" id="PTHR38465">
    <property type="entry name" value="HTH-TYPE TRANSCRIPTIONAL REGULATOR MJ1563-RELATED"/>
    <property type="match status" value="1"/>
</dbReference>
<proteinExistence type="predicted"/>
<dbReference type="SUPFAM" id="SSF46785">
    <property type="entry name" value="Winged helix' DNA-binding domain"/>
    <property type="match status" value="1"/>
</dbReference>
<organism evidence="5">
    <name type="scientific">uncultured Thermomicrobiales bacterium</name>
    <dbReference type="NCBI Taxonomy" id="1645740"/>
    <lineage>
        <taxon>Bacteria</taxon>
        <taxon>Pseudomonadati</taxon>
        <taxon>Thermomicrobiota</taxon>
        <taxon>Thermomicrobia</taxon>
        <taxon>Thermomicrobiales</taxon>
        <taxon>environmental samples</taxon>
    </lineage>
</organism>